<gene>
    <name evidence="2" type="ORF">SAMN04244560_01830</name>
</gene>
<dbReference type="Proteomes" id="UP000183404">
    <property type="component" value="Unassembled WGS sequence"/>
</dbReference>
<keyword evidence="1" id="KW-0472">Membrane</keyword>
<evidence type="ECO:0000313" key="2">
    <source>
        <dbReference type="EMBL" id="SDG12856.1"/>
    </source>
</evidence>
<organism evidence="2 3">
    <name type="scientific">Thermoanaerobacter thermohydrosulfuricus</name>
    <name type="common">Clostridium thermohydrosulfuricum</name>
    <dbReference type="NCBI Taxonomy" id="1516"/>
    <lineage>
        <taxon>Bacteria</taxon>
        <taxon>Bacillati</taxon>
        <taxon>Bacillota</taxon>
        <taxon>Clostridia</taxon>
        <taxon>Thermoanaerobacterales</taxon>
        <taxon>Thermoanaerobacteraceae</taxon>
        <taxon>Thermoanaerobacter</taxon>
    </lineage>
</organism>
<name>A0A1G7RPX7_THETY</name>
<proteinExistence type="predicted"/>
<evidence type="ECO:0000256" key="1">
    <source>
        <dbReference type="SAM" id="Phobius"/>
    </source>
</evidence>
<feature type="transmembrane region" description="Helical" evidence="1">
    <location>
        <begin position="218"/>
        <end position="242"/>
    </location>
</feature>
<keyword evidence="1" id="KW-0812">Transmembrane</keyword>
<feature type="transmembrane region" description="Helical" evidence="1">
    <location>
        <begin position="188"/>
        <end position="212"/>
    </location>
</feature>
<feature type="transmembrane region" description="Helical" evidence="1">
    <location>
        <begin position="111"/>
        <end position="132"/>
    </location>
</feature>
<dbReference type="AlphaFoldDB" id="A0A1G7RPX7"/>
<evidence type="ECO:0000313" key="3">
    <source>
        <dbReference type="Proteomes" id="UP000183404"/>
    </source>
</evidence>
<feature type="transmembrane region" description="Helical" evidence="1">
    <location>
        <begin position="33"/>
        <end position="49"/>
    </location>
</feature>
<keyword evidence="1" id="KW-1133">Transmembrane helix</keyword>
<sequence>MFFVMVLVDVIIVFSFLFIALRKGDIHIKNKMWVYLFISGFLFQIVFLLRKHWEIYLLSLNTSLWYVLTIVQADNAFWEELAKLLAVLVVVYFLDKNMMVQFKDLKYSTAIFTYTGLAYGIGEAMSLMFLLYNPQYGRVFGMQFPVGTFVGFVYVFERFLAIQMHGIMGGIIGIGFSRYIFNKKFVSLLIYFAVAMLYHMFIDNFAMFFQYYPALRYVLIYVYAVFLLSSTLLGYVLLYFLYKNAIKVERRV</sequence>
<feature type="transmembrane region" description="Helical" evidence="1">
    <location>
        <begin position="162"/>
        <end position="181"/>
    </location>
</feature>
<feature type="transmembrane region" description="Helical" evidence="1">
    <location>
        <begin position="81"/>
        <end position="99"/>
    </location>
</feature>
<protein>
    <recommendedName>
        <fullName evidence="4">Protease prsW family protein</fullName>
    </recommendedName>
</protein>
<reference evidence="2 3" key="1">
    <citation type="submission" date="2016-10" db="EMBL/GenBank/DDBJ databases">
        <authorList>
            <person name="de Groot N.N."/>
        </authorList>
    </citation>
    <scope>NUCLEOTIDE SEQUENCE [LARGE SCALE GENOMIC DNA]</scope>
    <source>
        <strain evidence="2 3">DSM 569</strain>
    </source>
</reference>
<evidence type="ECO:0008006" key="4">
    <source>
        <dbReference type="Google" id="ProtNLM"/>
    </source>
</evidence>
<accession>A0A1G7RPX7</accession>
<dbReference type="RefSeq" id="WP_074592662.1">
    <property type="nucleotide sequence ID" value="NZ_FNBS01000045.1"/>
</dbReference>
<dbReference type="EMBL" id="FNBS01000045">
    <property type="protein sequence ID" value="SDG12856.1"/>
    <property type="molecule type" value="Genomic_DNA"/>
</dbReference>
<feature type="transmembrane region" description="Helical" evidence="1">
    <location>
        <begin position="6"/>
        <end position="21"/>
    </location>
</feature>